<dbReference type="Proteomes" id="UP001156831">
    <property type="component" value="Unassembled WGS sequence"/>
</dbReference>
<feature type="domain" description="GAF" evidence="1">
    <location>
        <begin position="26"/>
        <end position="170"/>
    </location>
</feature>
<gene>
    <name evidence="2" type="ORF">QFW80_13625</name>
</gene>
<proteinExistence type="predicted"/>
<dbReference type="SMART" id="SM00065">
    <property type="entry name" value="GAF"/>
    <property type="match status" value="1"/>
</dbReference>
<evidence type="ECO:0000259" key="1">
    <source>
        <dbReference type="SMART" id="SM00065"/>
    </source>
</evidence>
<sequence length="310" mass="33446">MSHATSVPDEAARQRALERYRILDSLPEQAYEDIVRLASTLCDTPVALVSLIDHDRQWFKARTGYSEPETSRSVAVCDHAIRTPDRLMEIPDLRADPRFASNPQVNGATGDARFYAGMPLVTPEGAAIGTVCVLDDRPRALDGEQRAALQSLARLTMTLLEARVRERALAHEAFVATVAPSPEPAASPHYRLALLELQDHAGTVARHGERRTEKLLEQIDRELEQALAGHGGDSANRSSGSAEYVLVLQEPGADAVLARVRAVLHAQAAAHGLAFLVGTAEGEASEPPSAVFMRADADLLARRAPAPGLH</sequence>
<dbReference type="SUPFAM" id="SSF55781">
    <property type="entry name" value="GAF domain-like"/>
    <property type="match status" value="1"/>
</dbReference>
<dbReference type="InterPro" id="IPR003018">
    <property type="entry name" value="GAF"/>
</dbReference>
<protein>
    <submittedName>
        <fullName evidence="2">GAF domain-containing protein</fullName>
    </submittedName>
</protein>
<reference evidence="2 3" key="1">
    <citation type="submission" date="2023-04" db="EMBL/GenBank/DDBJ databases">
        <title>Luteimonas sp. M1R5S18.</title>
        <authorList>
            <person name="Sun J.-Q."/>
        </authorList>
    </citation>
    <scope>NUCLEOTIDE SEQUENCE [LARGE SCALE GENOMIC DNA]</scope>
    <source>
        <strain evidence="2 3">M1R5S18</strain>
    </source>
</reference>
<evidence type="ECO:0000313" key="3">
    <source>
        <dbReference type="Proteomes" id="UP001156831"/>
    </source>
</evidence>
<dbReference type="InterPro" id="IPR029016">
    <property type="entry name" value="GAF-like_dom_sf"/>
</dbReference>
<dbReference type="Pfam" id="PF01590">
    <property type="entry name" value="GAF"/>
    <property type="match status" value="1"/>
</dbReference>
<dbReference type="PANTHER" id="PTHR43102:SF2">
    <property type="entry name" value="GAF DOMAIN-CONTAINING PROTEIN"/>
    <property type="match status" value="1"/>
</dbReference>
<accession>A0ABT6JLK6</accession>
<dbReference type="PANTHER" id="PTHR43102">
    <property type="entry name" value="SLR1143 PROTEIN"/>
    <property type="match status" value="1"/>
</dbReference>
<keyword evidence="3" id="KW-1185">Reference proteome</keyword>
<dbReference type="RefSeq" id="WP_280602520.1">
    <property type="nucleotide sequence ID" value="NZ_JARXRN010000028.1"/>
</dbReference>
<dbReference type="EMBL" id="JARXRN010000028">
    <property type="protein sequence ID" value="MDH5831557.1"/>
    <property type="molecule type" value="Genomic_DNA"/>
</dbReference>
<evidence type="ECO:0000313" key="2">
    <source>
        <dbReference type="EMBL" id="MDH5831557.1"/>
    </source>
</evidence>
<comment type="caution">
    <text evidence="2">The sequence shown here is derived from an EMBL/GenBank/DDBJ whole genome shotgun (WGS) entry which is preliminary data.</text>
</comment>
<name>A0ABT6JLK6_9GAMM</name>
<dbReference type="Gene3D" id="3.30.450.40">
    <property type="match status" value="1"/>
</dbReference>
<organism evidence="2 3">
    <name type="scientific">Luteimonas rhizosphaericola</name>
    <dbReference type="NCBI Taxonomy" id="3042024"/>
    <lineage>
        <taxon>Bacteria</taxon>
        <taxon>Pseudomonadati</taxon>
        <taxon>Pseudomonadota</taxon>
        <taxon>Gammaproteobacteria</taxon>
        <taxon>Lysobacterales</taxon>
        <taxon>Lysobacteraceae</taxon>
        <taxon>Luteimonas</taxon>
    </lineage>
</organism>